<keyword evidence="4" id="KW-1185">Reference proteome</keyword>
<dbReference type="PANTHER" id="PTHR46268">
    <property type="entry name" value="STRESS RESPONSE PROTEIN NHAX"/>
    <property type="match status" value="1"/>
</dbReference>
<comment type="caution">
    <text evidence="3">The sequence shown here is derived from an EMBL/GenBank/DDBJ whole genome shotgun (WGS) entry which is preliminary data.</text>
</comment>
<name>A0ABV2ZH02_9ACTN</name>
<dbReference type="PANTHER" id="PTHR46268:SF6">
    <property type="entry name" value="UNIVERSAL STRESS PROTEIN UP12"/>
    <property type="match status" value="1"/>
</dbReference>
<comment type="similarity">
    <text evidence="1">Belongs to the universal stress protein A family.</text>
</comment>
<protein>
    <submittedName>
        <fullName evidence="3">Universal stress protein</fullName>
    </submittedName>
</protein>
<dbReference type="InterPro" id="IPR014729">
    <property type="entry name" value="Rossmann-like_a/b/a_fold"/>
</dbReference>
<dbReference type="EMBL" id="JBEZVE010000007">
    <property type="protein sequence ID" value="MEU3781834.1"/>
    <property type="molecule type" value="Genomic_DNA"/>
</dbReference>
<sequence>MSRNVTVGLDGSPESRAAAEWAAREAKLRGLPLRLVHVREPVPEPMAQAPLLGAETQQHWSERSEMGVPPAEGWGRIARETAEGLRLRHPGVDVKMEQISGRAADALAEVSKDAALLVLGSRGLSGIGGFLVGSVGMAVIAHTDTPVVLVRAEEQAADEHEKDLAGIPSAATAYQPVVLGLDTSHPDDAVIAFAFEEAARRAATLRVVHGWNLPPYFAYGLPADPDLNAELSRQDAAELAEMLRPWRRRYPEVEVIGESRCGSPANHVIDASHEASLVVVGRRCRRSPLGVHIGSVTHAVLHHATAPVAVVAHD</sequence>
<evidence type="ECO:0000313" key="4">
    <source>
        <dbReference type="Proteomes" id="UP001550739"/>
    </source>
</evidence>
<dbReference type="InterPro" id="IPR006016">
    <property type="entry name" value="UspA"/>
</dbReference>
<dbReference type="Proteomes" id="UP001550739">
    <property type="component" value="Unassembled WGS sequence"/>
</dbReference>
<dbReference type="RefSeq" id="WP_361702527.1">
    <property type="nucleotide sequence ID" value="NZ_JBEZVE010000007.1"/>
</dbReference>
<feature type="domain" description="UspA" evidence="2">
    <location>
        <begin position="174"/>
        <end position="311"/>
    </location>
</feature>
<evidence type="ECO:0000256" key="1">
    <source>
        <dbReference type="ARBA" id="ARBA00008791"/>
    </source>
</evidence>
<dbReference type="Pfam" id="PF00582">
    <property type="entry name" value="Usp"/>
    <property type="match status" value="2"/>
</dbReference>
<proteinExistence type="inferred from homology"/>
<dbReference type="PRINTS" id="PR01438">
    <property type="entry name" value="UNVRSLSTRESS"/>
</dbReference>
<evidence type="ECO:0000313" key="3">
    <source>
        <dbReference type="EMBL" id="MEU3781834.1"/>
    </source>
</evidence>
<feature type="domain" description="UspA" evidence="2">
    <location>
        <begin position="1"/>
        <end position="151"/>
    </location>
</feature>
<dbReference type="SUPFAM" id="SSF52402">
    <property type="entry name" value="Adenine nucleotide alpha hydrolases-like"/>
    <property type="match status" value="2"/>
</dbReference>
<organism evidence="3 4">
    <name type="scientific">Streptomyces sp. 900129855</name>
    <dbReference type="NCBI Taxonomy" id="3155129"/>
    <lineage>
        <taxon>Bacteria</taxon>
        <taxon>Bacillati</taxon>
        <taxon>Actinomycetota</taxon>
        <taxon>Actinomycetes</taxon>
        <taxon>Kitasatosporales</taxon>
        <taxon>Streptomycetaceae</taxon>
        <taxon>Streptomyces</taxon>
    </lineage>
</organism>
<dbReference type="InterPro" id="IPR006015">
    <property type="entry name" value="Universal_stress_UspA"/>
</dbReference>
<dbReference type="Gene3D" id="3.40.50.620">
    <property type="entry name" value="HUPs"/>
    <property type="match status" value="2"/>
</dbReference>
<evidence type="ECO:0000259" key="2">
    <source>
        <dbReference type="Pfam" id="PF00582"/>
    </source>
</evidence>
<reference evidence="3 4" key="1">
    <citation type="submission" date="2024-06" db="EMBL/GenBank/DDBJ databases">
        <title>The Natural Products Discovery Center: Release of the First 8490 Sequenced Strains for Exploring Actinobacteria Biosynthetic Diversity.</title>
        <authorList>
            <person name="Kalkreuter E."/>
            <person name="Kautsar S.A."/>
            <person name="Yang D."/>
            <person name="Bader C.D."/>
            <person name="Teijaro C.N."/>
            <person name="Fluegel L."/>
            <person name="Davis C.M."/>
            <person name="Simpson J.R."/>
            <person name="Lauterbach L."/>
            <person name="Steele A.D."/>
            <person name="Gui C."/>
            <person name="Meng S."/>
            <person name="Li G."/>
            <person name="Viehrig K."/>
            <person name="Ye F."/>
            <person name="Su P."/>
            <person name="Kiefer A.F."/>
            <person name="Nichols A."/>
            <person name="Cepeda A.J."/>
            <person name="Yan W."/>
            <person name="Fan B."/>
            <person name="Jiang Y."/>
            <person name="Adhikari A."/>
            <person name="Zheng C.-J."/>
            <person name="Schuster L."/>
            <person name="Cowan T.M."/>
            <person name="Smanski M.J."/>
            <person name="Chevrette M.G."/>
            <person name="De Carvalho L.P.S."/>
            <person name="Shen B."/>
        </authorList>
    </citation>
    <scope>NUCLEOTIDE SEQUENCE [LARGE SCALE GENOMIC DNA]</scope>
    <source>
        <strain evidence="3 4">NPDC033843</strain>
    </source>
</reference>
<gene>
    <name evidence="3" type="ORF">AB0E89_14790</name>
</gene>
<accession>A0ABV2ZH02</accession>